<comment type="caution">
    <text evidence="5">The sequence shown here is derived from an EMBL/GenBank/DDBJ whole genome shotgun (WGS) entry which is preliminary data.</text>
</comment>
<dbReference type="GO" id="GO:0016746">
    <property type="term" value="F:acyltransferase activity"/>
    <property type="evidence" value="ECO:0007669"/>
    <property type="project" value="UniProtKB-KW"/>
</dbReference>
<evidence type="ECO:0000313" key="5">
    <source>
        <dbReference type="EMBL" id="MDP9863268.1"/>
    </source>
</evidence>
<dbReference type="InterPro" id="IPR023213">
    <property type="entry name" value="CAT-like_dom_sf"/>
</dbReference>
<dbReference type="Gene3D" id="3.30.559.10">
    <property type="entry name" value="Chloramphenicol acetyltransferase-like domain"/>
    <property type="match status" value="1"/>
</dbReference>
<name>A0ABT9R215_9ACTN</name>
<dbReference type="PANTHER" id="PTHR43178:SF5">
    <property type="entry name" value="LIPOAMIDE ACYLTRANSFERASE COMPONENT OF BRANCHED-CHAIN ALPHA-KETO ACID DEHYDROGENASE COMPLEX, MITOCHONDRIAL"/>
    <property type="match status" value="1"/>
</dbReference>
<keyword evidence="3 5" id="KW-0012">Acyltransferase</keyword>
<dbReference type="InterPro" id="IPR050743">
    <property type="entry name" value="2-oxoacid_DH_E2_comp"/>
</dbReference>
<dbReference type="EMBL" id="JAUSRB010000002">
    <property type="protein sequence ID" value="MDP9863268.1"/>
    <property type="molecule type" value="Genomic_DNA"/>
</dbReference>
<organism evidence="5 6">
    <name type="scientific">Streptosporangium brasiliense</name>
    <dbReference type="NCBI Taxonomy" id="47480"/>
    <lineage>
        <taxon>Bacteria</taxon>
        <taxon>Bacillati</taxon>
        <taxon>Actinomycetota</taxon>
        <taxon>Actinomycetes</taxon>
        <taxon>Streptosporangiales</taxon>
        <taxon>Streptosporangiaceae</taxon>
        <taxon>Streptosporangium</taxon>
    </lineage>
</organism>
<evidence type="ECO:0000256" key="3">
    <source>
        <dbReference type="ARBA" id="ARBA00023315"/>
    </source>
</evidence>
<feature type="domain" description="2-oxoacid dehydrogenase acyltransferase catalytic" evidence="4">
    <location>
        <begin position="44"/>
        <end position="137"/>
    </location>
</feature>
<proteinExistence type="predicted"/>
<gene>
    <name evidence="5" type="ORF">J2S55_002534</name>
</gene>
<evidence type="ECO:0000256" key="1">
    <source>
        <dbReference type="ARBA" id="ARBA00001938"/>
    </source>
</evidence>
<dbReference type="InterPro" id="IPR001078">
    <property type="entry name" value="2-oxoacid_DH_actylTfrase"/>
</dbReference>
<dbReference type="SUPFAM" id="SSF52777">
    <property type="entry name" value="CoA-dependent acyltransferases"/>
    <property type="match status" value="1"/>
</dbReference>
<protein>
    <submittedName>
        <fullName evidence="5">Pyruvate/2-oxoglutarate dehydrogenase complex dihydrolipoamide acyltransferase (E2) component</fullName>
    </submittedName>
</protein>
<keyword evidence="6" id="KW-1185">Reference proteome</keyword>
<keyword evidence="2" id="KW-0808">Transferase</keyword>
<evidence type="ECO:0000256" key="2">
    <source>
        <dbReference type="ARBA" id="ARBA00022679"/>
    </source>
</evidence>
<keyword evidence="5" id="KW-0670">Pyruvate</keyword>
<evidence type="ECO:0000313" key="6">
    <source>
        <dbReference type="Proteomes" id="UP001230426"/>
    </source>
</evidence>
<dbReference type="PANTHER" id="PTHR43178">
    <property type="entry name" value="DIHYDROLIPOAMIDE ACETYLTRANSFERASE COMPONENT OF PYRUVATE DEHYDROGENASE COMPLEX"/>
    <property type="match status" value="1"/>
</dbReference>
<sequence length="140" mass="14835">MVDLVGYTALLRIATAVMRQLVRPVAFHPASADSAEHAAAQGVLARALGELTGTARSGKTQPAEMSGGTITIINPGESTILAFGQIKDLPWVVDGQLAVRKVTTLALSFDHRIIGSELGSLFLRDVGAMLVDPLRMLVWS</sequence>
<dbReference type="Proteomes" id="UP001230426">
    <property type="component" value="Unassembled WGS sequence"/>
</dbReference>
<accession>A0ABT9R215</accession>
<evidence type="ECO:0000259" key="4">
    <source>
        <dbReference type="Pfam" id="PF00198"/>
    </source>
</evidence>
<reference evidence="5 6" key="1">
    <citation type="submission" date="2023-07" db="EMBL/GenBank/DDBJ databases">
        <title>Sequencing the genomes of 1000 actinobacteria strains.</title>
        <authorList>
            <person name="Klenk H.-P."/>
        </authorList>
    </citation>
    <scope>NUCLEOTIDE SEQUENCE [LARGE SCALE GENOMIC DNA]</scope>
    <source>
        <strain evidence="5 6">DSM 44109</strain>
    </source>
</reference>
<dbReference type="RefSeq" id="WP_306860001.1">
    <property type="nucleotide sequence ID" value="NZ_JAUSRB010000002.1"/>
</dbReference>
<dbReference type="Pfam" id="PF00198">
    <property type="entry name" value="2-oxoacid_dh"/>
    <property type="match status" value="1"/>
</dbReference>
<comment type="cofactor">
    <cofactor evidence="1">
        <name>(R)-lipoate</name>
        <dbReference type="ChEBI" id="CHEBI:83088"/>
    </cofactor>
</comment>